<dbReference type="InterPro" id="IPR006037">
    <property type="entry name" value="RCK_C"/>
</dbReference>
<evidence type="ECO:0000313" key="11">
    <source>
        <dbReference type="Proteomes" id="UP000030889"/>
    </source>
</evidence>
<gene>
    <name evidence="10" type="ORF">LG35_04345</name>
</gene>
<dbReference type="RefSeq" id="WP_022064378.1">
    <property type="nucleotide sequence ID" value="NZ_JRGF01000004.1"/>
</dbReference>
<protein>
    <submittedName>
        <fullName evidence="10">Transporter</fullName>
    </submittedName>
</protein>
<evidence type="ECO:0000256" key="4">
    <source>
        <dbReference type="ARBA" id="ARBA00022475"/>
    </source>
</evidence>
<dbReference type="InterPro" id="IPR050144">
    <property type="entry name" value="AAE_transporter"/>
</dbReference>
<feature type="transmembrane region" description="Helical" evidence="8">
    <location>
        <begin position="472"/>
        <end position="492"/>
    </location>
</feature>
<dbReference type="Pfam" id="PF06826">
    <property type="entry name" value="Asp-Al_Ex"/>
    <property type="match status" value="2"/>
</dbReference>
<dbReference type="EMBL" id="JRGF01000004">
    <property type="protein sequence ID" value="KHE42462.1"/>
    <property type="molecule type" value="Genomic_DNA"/>
</dbReference>
<dbReference type="InterPro" id="IPR006512">
    <property type="entry name" value="YidE_YbjL"/>
</dbReference>
<evidence type="ECO:0000256" key="8">
    <source>
        <dbReference type="SAM" id="Phobius"/>
    </source>
</evidence>
<keyword evidence="11" id="KW-1185">Reference proteome</keyword>
<keyword evidence="4" id="KW-1003">Cell membrane</keyword>
<evidence type="ECO:0000256" key="5">
    <source>
        <dbReference type="ARBA" id="ARBA00022692"/>
    </source>
</evidence>
<evidence type="ECO:0000256" key="6">
    <source>
        <dbReference type="ARBA" id="ARBA00022989"/>
    </source>
</evidence>
<comment type="similarity">
    <text evidence="2">Belongs to the AAE transporter (TC 2.A.81) family.</text>
</comment>
<feature type="transmembrane region" description="Helical" evidence="8">
    <location>
        <begin position="43"/>
        <end position="64"/>
    </location>
</feature>
<keyword evidence="3" id="KW-0813">Transport</keyword>
<feature type="domain" description="RCK C-terminal" evidence="9">
    <location>
        <begin position="284"/>
        <end position="368"/>
    </location>
</feature>
<feature type="transmembrane region" description="Helical" evidence="8">
    <location>
        <begin position="165"/>
        <end position="185"/>
    </location>
</feature>
<comment type="caution">
    <text evidence="10">The sequence shown here is derived from an EMBL/GenBank/DDBJ whole genome shotgun (WGS) entry which is preliminary data.</text>
</comment>
<evidence type="ECO:0000256" key="2">
    <source>
        <dbReference type="ARBA" id="ARBA00009854"/>
    </source>
</evidence>
<keyword evidence="5 8" id="KW-0812">Transmembrane</keyword>
<dbReference type="InterPro" id="IPR036721">
    <property type="entry name" value="RCK_C_sf"/>
</dbReference>
<evidence type="ECO:0000256" key="7">
    <source>
        <dbReference type="ARBA" id="ARBA00023136"/>
    </source>
</evidence>
<feature type="transmembrane region" description="Helical" evidence="8">
    <location>
        <begin position="12"/>
        <end position="31"/>
    </location>
</feature>
<organism evidence="10 11">
    <name type="scientific">Alistipes inops</name>
    <dbReference type="NCBI Taxonomy" id="1501391"/>
    <lineage>
        <taxon>Bacteria</taxon>
        <taxon>Pseudomonadati</taxon>
        <taxon>Bacteroidota</taxon>
        <taxon>Bacteroidia</taxon>
        <taxon>Bacteroidales</taxon>
        <taxon>Rikenellaceae</taxon>
        <taxon>Alistipes</taxon>
    </lineage>
</organism>
<evidence type="ECO:0000259" key="9">
    <source>
        <dbReference type="PROSITE" id="PS51202"/>
    </source>
</evidence>
<evidence type="ECO:0000313" key="10">
    <source>
        <dbReference type="EMBL" id="KHE42462.1"/>
    </source>
</evidence>
<evidence type="ECO:0000256" key="3">
    <source>
        <dbReference type="ARBA" id="ARBA00022448"/>
    </source>
</evidence>
<reference evidence="10 11" key="1">
    <citation type="submission" date="2014-09" db="EMBL/GenBank/DDBJ databases">
        <title>Alistipes sp. 627, sp. nov., a novel member of the family Rikenellaceae isolated from human faeces.</title>
        <authorList>
            <person name="Shkoporov A.N."/>
            <person name="Chaplin A.V."/>
            <person name="Motuzova O.V."/>
            <person name="Kafarskaia L.I."/>
            <person name="Khokhlova E.V."/>
            <person name="Efimov B.A."/>
        </authorList>
    </citation>
    <scope>NUCLEOTIDE SEQUENCE [LARGE SCALE GENOMIC DNA]</scope>
    <source>
        <strain evidence="10 11">627</strain>
    </source>
</reference>
<dbReference type="PROSITE" id="PS51202">
    <property type="entry name" value="RCK_C"/>
    <property type="match status" value="1"/>
</dbReference>
<name>A0ABR4YK35_9BACT</name>
<proteinExistence type="inferred from homology"/>
<dbReference type="NCBIfam" id="TIGR01625">
    <property type="entry name" value="YidE_YbjL_dupl"/>
    <property type="match status" value="2"/>
</dbReference>
<sequence>MEWFRELVFGTGIAHSILLLALVIAVGAALAKIKVAGVSLGMTWILFVGIVASHFGLVLDPVVLGFIRDFGLIVFIFAVGMQVGPSFFSSFRKGGLKLNGFAVLSIALSVGIALILCKVADVKLTTMTGILCGAVTNTPGLGAAQEAYHDATGVSDPSIAMGYAVAYPLGVIGIILSMILLRVIFRVNIEAENKRLEEARRDDPSATNTVSVKVTNPVFSGKKIADMKKLCTNRFVISRIMHPDGTVDIAAGHSVINLDDVLYMVVSAKDSARVASFIGEEVTVDDDKWREENQKYVSRRIVITKPQINGRYLGDLKLRNNFGVNVVRVNRAGIDLAATANLQLQMGDRLTVVGEEAALQDVANMLGNQLKRLRHPNIIPIFVCLLLGALLGSIPFYFGNIPQPVKLGLAGGTLVVAILVGRFGPKIRMITYTTVSANLMLREIGISMFLAAVGLGAGSGFVETIVGGGWKWIGYGFIITVLPLLITGFIAHKWGKVDFFTLMGMMAGGTTDPPALSFASSISPNDLPAVGYTTVYPLTMFLRIITAQMLILLAV</sequence>
<dbReference type="NCBIfam" id="NF003007">
    <property type="entry name" value="PRK03818.1"/>
    <property type="match status" value="1"/>
</dbReference>
<dbReference type="SUPFAM" id="SSF116726">
    <property type="entry name" value="TrkA C-terminal domain-like"/>
    <property type="match status" value="1"/>
</dbReference>
<feature type="transmembrane region" description="Helical" evidence="8">
    <location>
        <begin position="98"/>
        <end position="116"/>
    </location>
</feature>
<dbReference type="Proteomes" id="UP000030889">
    <property type="component" value="Unassembled WGS sequence"/>
</dbReference>
<feature type="transmembrane region" description="Helical" evidence="8">
    <location>
        <begin position="444"/>
        <end position="466"/>
    </location>
</feature>
<keyword evidence="6 8" id="KW-1133">Transmembrane helix</keyword>
<comment type="subcellular location">
    <subcellularLocation>
        <location evidence="1">Cell membrane</location>
        <topology evidence="1">Multi-pass membrane protein</topology>
    </subcellularLocation>
</comment>
<feature type="transmembrane region" description="Helical" evidence="8">
    <location>
        <begin position="378"/>
        <end position="398"/>
    </location>
</feature>
<dbReference type="PANTHER" id="PTHR30445:SF3">
    <property type="entry name" value="TRANSPORT PROTEIN YIDE-RELATED"/>
    <property type="match status" value="1"/>
</dbReference>
<accession>A0ABR4YK35</accession>
<keyword evidence="7 8" id="KW-0472">Membrane</keyword>
<dbReference type="Pfam" id="PF02080">
    <property type="entry name" value="TrkA_C"/>
    <property type="match status" value="1"/>
</dbReference>
<evidence type="ECO:0000256" key="1">
    <source>
        <dbReference type="ARBA" id="ARBA00004651"/>
    </source>
</evidence>
<dbReference type="PANTHER" id="PTHR30445">
    <property type="entry name" value="K(+)_H(+) ANTIPORTER SUBUNIT KHTT"/>
    <property type="match status" value="1"/>
</dbReference>
<dbReference type="Gene3D" id="3.30.70.1450">
    <property type="entry name" value="Regulator of K+ conductance, C-terminal domain"/>
    <property type="match status" value="1"/>
</dbReference>
<feature type="transmembrane region" description="Helical" evidence="8">
    <location>
        <begin position="404"/>
        <end position="423"/>
    </location>
</feature>
<feature type="transmembrane region" description="Helical" evidence="8">
    <location>
        <begin position="70"/>
        <end position="91"/>
    </location>
</feature>